<reference evidence="1 2" key="1">
    <citation type="journal article" date="2015" name="BMC Genomics">
        <title>Insights from the genome of Ophiocordyceps polyrhachis-furcata to pathogenicity and host specificity in insect fungi.</title>
        <authorList>
            <person name="Wichadakul D."/>
            <person name="Kobmoo N."/>
            <person name="Ingsriswang S."/>
            <person name="Tangphatsornruang S."/>
            <person name="Chantasingh D."/>
            <person name="Luangsa-ard J.J."/>
            <person name="Eurwilaichitr L."/>
        </authorList>
    </citation>
    <scope>NUCLEOTIDE SEQUENCE [LARGE SCALE GENOMIC DNA]</scope>
    <source>
        <strain evidence="1 2">BCC 54312</strain>
    </source>
</reference>
<dbReference type="Proteomes" id="UP000253664">
    <property type="component" value="Unassembled WGS sequence"/>
</dbReference>
<evidence type="ECO:0000313" key="1">
    <source>
        <dbReference type="EMBL" id="RCI15299.1"/>
    </source>
</evidence>
<organism evidence="1 2">
    <name type="scientific">Ophiocordyceps polyrhachis-furcata BCC 54312</name>
    <dbReference type="NCBI Taxonomy" id="1330021"/>
    <lineage>
        <taxon>Eukaryota</taxon>
        <taxon>Fungi</taxon>
        <taxon>Dikarya</taxon>
        <taxon>Ascomycota</taxon>
        <taxon>Pezizomycotina</taxon>
        <taxon>Sordariomycetes</taxon>
        <taxon>Hypocreomycetidae</taxon>
        <taxon>Hypocreales</taxon>
        <taxon>Ophiocordycipitaceae</taxon>
        <taxon>Ophiocordyceps</taxon>
    </lineage>
</organism>
<comment type="caution">
    <text evidence="1">The sequence shown here is derived from an EMBL/GenBank/DDBJ whole genome shotgun (WGS) entry which is preliminary data.</text>
</comment>
<sequence length="526" mass="60275">MMDRYFKRLFLGFCRCNCSSSSSSSAHIDIQLYLSFKMPPRRLSSLFASITTLASLCCGELVQRWKILDRQPHWHRFAGTIYRPVLYPEHDVILQYNCYWMPAICRNAKNWMENTTKSVWDSREANDTFSYDLLATTRSYYQRRWDSCPYTWSDWPKAVSRCPEKDQPRVMPGPWIHEGLERAKPKVSMEIESTANATYAANLVHDPGRSGRQYACDEFPPASWVEGGSGPGNRSRAAESDWIGSPANTYCVPQMVSPDCAETYAGIHSERDWQATADRMLRARLLQQTVPTSGGSYQTHENDCVRFRLELVDDPDIGPSRVLWKPGTEAGKNHWRQRLSRTKAELESREGYVYDEIVLNVSQRYEPIINLAQTFYPSTTSRALQDGKRVEEKHDACLPRSPYATHPNQTANRVECFKLGWPAFREDIVPSIDMFCQGAAGTALDFRTKPSFVGKIMVDLFHLFDTKIYISVHLKEGCEYRIREEECRLTLMDMVNVCAAKGFFGGKTGGMIENNCLKWIIDPELL</sequence>
<keyword evidence="2" id="KW-1185">Reference proteome</keyword>
<proteinExistence type="predicted"/>
<dbReference type="OrthoDB" id="4916523at2759"/>
<evidence type="ECO:0000313" key="2">
    <source>
        <dbReference type="Proteomes" id="UP000253664"/>
    </source>
</evidence>
<dbReference type="EMBL" id="LKCN02000003">
    <property type="protein sequence ID" value="RCI15299.1"/>
    <property type="molecule type" value="Genomic_DNA"/>
</dbReference>
<gene>
    <name evidence="1" type="ORF">L249_7000</name>
</gene>
<dbReference type="STRING" id="1330021.A0A367LLL0"/>
<protein>
    <submittedName>
        <fullName evidence="1">Uncharacterized protein</fullName>
    </submittedName>
</protein>
<dbReference type="AlphaFoldDB" id="A0A367LLL0"/>
<accession>A0A367LLL0</accession>
<name>A0A367LLL0_9HYPO</name>